<protein>
    <submittedName>
        <fullName evidence="1">Uncharacterized protein</fullName>
    </submittedName>
</protein>
<evidence type="ECO:0000313" key="1">
    <source>
        <dbReference type="EMBL" id="MBF9195400.1"/>
    </source>
</evidence>
<gene>
    <name evidence="1" type="ORF">I2H36_05095</name>
</gene>
<evidence type="ECO:0000313" key="2">
    <source>
        <dbReference type="Proteomes" id="UP000611708"/>
    </source>
</evidence>
<dbReference type="RefSeq" id="WP_196262791.1">
    <property type="nucleotide sequence ID" value="NZ_JADQDN010000002.1"/>
</dbReference>
<accession>A0ABS0HPJ0</accession>
<keyword evidence="2" id="KW-1185">Reference proteome</keyword>
<dbReference type="Proteomes" id="UP000611708">
    <property type="component" value="Unassembled WGS sequence"/>
</dbReference>
<sequence>MQFICDAPGSTTWFLIETEGEAALESDAMHHAVEKHFRQAWETAERSYRPTSSSFVETNIGLKAHVQRVMPLFLTLRDAEGQALVTAMLPPGGQHNPAFRTIIVGPGNSDPYLEHGEAIETLGERFGLSLDRADCYPYR</sequence>
<reference evidence="1 2" key="1">
    <citation type="submission" date="2020-11" db="EMBL/GenBank/DDBJ databases">
        <authorList>
            <person name="Kim M.K."/>
        </authorList>
    </citation>
    <scope>NUCLEOTIDE SEQUENCE [LARGE SCALE GENOMIC DNA]</scope>
    <source>
        <strain evidence="1 2">BT290</strain>
    </source>
</reference>
<organism evidence="1 2">
    <name type="scientific">Microvirga terrestris</name>
    <dbReference type="NCBI Taxonomy" id="2791024"/>
    <lineage>
        <taxon>Bacteria</taxon>
        <taxon>Pseudomonadati</taxon>
        <taxon>Pseudomonadota</taxon>
        <taxon>Alphaproteobacteria</taxon>
        <taxon>Hyphomicrobiales</taxon>
        <taxon>Methylobacteriaceae</taxon>
        <taxon>Microvirga</taxon>
    </lineage>
</organism>
<dbReference type="EMBL" id="JADQDN010000002">
    <property type="protein sequence ID" value="MBF9195400.1"/>
    <property type="molecule type" value="Genomic_DNA"/>
</dbReference>
<proteinExistence type="predicted"/>
<name>A0ABS0HPJ0_9HYPH</name>
<comment type="caution">
    <text evidence="1">The sequence shown here is derived from an EMBL/GenBank/DDBJ whole genome shotgun (WGS) entry which is preliminary data.</text>
</comment>